<evidence type="ECO:0008006" key="8">
    <source>
        <dbReference type="Google" id="ProtNLM"/>
    </source>
</evidence>
<organism evidence="7">
    <name type="scientific">Paenibacillus sp. BIHB 4019</name>
    <dbReference type="NCBI Taxonomy" id="1870819"/>
    <lineage>
        <taxon>Bacteria</taxon>
        <taxon>Bacillati</taxon>
        <taxon>Bacillota</taxon>
        <taxon>Bacilli</taxon>
        <taxon>Bacillales</taxon>
        <taxon>Paenibacillaceae</taxon>
        <taxon>Paenibacillus</taxon>
    </lineage>
</organism>
<protein>
    <recommendedName>
        <fullName evidence="8">DUF92 domain-containing protein</fullName>
    </recommendedName>
</protein>
<name>A0A1B2DLE7_9BACL</name>
<dbReference type="Pfam" id="PF01940">
    <property type="entry name" value="DUF92"/>
    <property type="match status" value="1"/>
</dbReference>
<evidence type="ECO:0000256" key="4">
    <source>
        <dbReference type="ARBA" id="ARBA00022989"/>
    </source>
</evidence>
<dbReference type="PANTHER" id="PTHR13353">
    <property type="entry name" value="TRANSMEMBRANE PROTEIN 19"/>
    <property type="match status" value="1"/>
</dbReference>
<evidence type="ECO:0000256" key="3">
    <source>
        <dbReference type="ARBA" id="ARBA00022692"/>
    </source>
</evidence>
<comment type="subcellular location">
    <subcellularLocation>
        <location evidence="1">Membrane</location>
        <topology evidence="1">Multi-pass membrane protein</topology>
    </subcellularLocation>
</comment>
<evidence type="ECO:0000256" key="6">
    <source>
        <dbReference type="SAM" id="Phobius"/>
    </source>
</evidence>
<dbReference type="InterPro" id="IPR002794">
    <property type="entry name" value="DUF92_TMEM19"/>
</dbReference>
<evidence type="ECO:0000256" key="5">
    <source>
        <dbReference type="ARBA" id="ARBA00023136"/>
    </source>
</evidence>
<feature type="transmembrane region" description="Helical" evidence="6">
    <location>
        <begin position="279"/>
        <end position="298"/>
    </location>
</feature>
<sequence length="299" mass="31268">MVGWIDEWWLRLLGGLVGSGLIAFVAYRFRSLSLSGALSAMAMGTGFVTWGEPVWFACLIAFFVTSTLWSKWKKHSRAKAKAEAGYEKTGRRDAGQVWANGGVGLLLCFGHALFPASGDGWLLAYIGVMAAVNADTWATEIGALSKRPPRSVTSGKVVAPGTSGAVTRLGSLAALAGAACIGVVAAIMLAWFHPASAADLQAGSAGFAGGSLSLASAVALIAAAAIAGFAGCFADSWLGATWQAMYRCTSCGSETERRTHCGVKTERTRGFDFMNNDRVNMLSSLLAGLVGLTLGLWWL</sequence>
<dbReference type="EMBL" id="CP016808">
    <property type="protein sequence ID" value="ANY68525.1"/>
    <property type="molecule type" value="Genomic_DNA"/>
</dbReference>
<accession>A0A1B2DLE7</accession>
<proteinExistence type="inferred from homology"/>
<dbReference type="PANTHER" id="PTHR13353:SF5">
    <property type="entry name" value="TRANSMEMBRANE PROTEIN 19"/>
    <property type="match status" value="1"/>
</dbReference>
<feature type="transmembrane region" description="Helical" evidence="6">
    <location>
        <begin position="212"/>
        <end position="238"/>
    </location>
</feature>
<dbReference type="RefSeq" id="WP_099519657.1">
    <property type="nucleotide sequence ID" value="NZ_CP016808.1"/>
</dbReference>
<feature type="transmembrane region" description="Helical" evidence="6">
    <location>
        <begin position="12"/>
        <end position="30"/>
    </location>
</feature>
<feature type="transmembrane region" description="Helical" evidence="6">
    <location>
        <begin position="50"/>
        <end position="69"/>
    </location>
</feature>
<keyword evidence="5 6" id="KW-0472">Membrane</keyword>
<dbReference type="GO" id="GO:0016020">
    <property type="term" value="C:membrane"/>
    <property type="evidence" value="ECO:0007669"/>
    <property type="project" value="UniProtKB-SubCell"/>
</dbReference>
<reference evidence="7" key="1">
    <citation type="submission" date="2016-08" db="EMBL/GenBank/DDBJ databases">
        <title>Complete Genome Seqeunce of Paenibacillus sp. BIHB 4019 from tea rhizoplane.</title>
        <authorList>
            <person name="Thakur R."/>
            <person name="Swarnkar M.K."/>
            <person name="Gulati A."/>
        </authorList>
    </citation>
    <scope>NUCLEOTIDE SEQUENCE [LARGE SCALE GENOMIC DNA]</scope>
    <source>
        <strain evidence="7">BIHB4019</strain>
    </source>
</reference>
<dbReference type="AlphaFoldDB" id="A0A1B2DLE7"/>
<keyword evidence="3 6" id="KW-0812">Transmembrane</keyword>
<evidence type="ECO:0000256" key="1">
    <source>
        <dbReference type="ARBA" id="ARBA00004141"/>
    </source>
</evidence>
<gene>
    <name evidence="7" type="ORF">BBD42_20145</name>
</gene>
<evidence type="ECO:0000256" key="2">
    <source>
        <dbReference type="ARBA" id="ARBA00009012"/>
    </source>
</evidence>
<feature type="transmembrane region" description="Helical" evidence="6">
    <location>
        <begin position="172"/>
        <end position="192"/>
    </location>
</feature>
<comment type="similarity">
    <text evidence="2">Belongs to the TMEM19 family.</text>
</comment>
<evidence type="ECO:0000313" key="7">
    <source>
        <dbReference type="EMBL" id="ANY68525.1"/>
    </source>
</evidence>
<keyword evidence="4 6" id="KW-1133">Transmembrane helix</keyword>